<evidence type="ECO:0000259" key="14">
    <source>
        <dbReference type="PROSITE" id="PS50162"/>
    </source>
</evidence>
<dbReference type="PANTHER" id="PTHR32472:SF10">
    <property type="entry name" value="DNA REPAIR PROTEIN RADA-LIKE PROTEIN"/>
    <property type="match status" value="1"/>
</dbReference>
<dbReference type="KEGG" id="nio:NITINOP_2802"/>
<dbReference type="AlphaFoldDB" id="A0A0S4KX60"/>
<comment type="function">
    <text evidence="13">DNA-dependent ATPase involved in processing of recombination intermediates, plays a role in repairing DNA breaks. Stimulates the branch migration of RecA-mediated strand transfer reactions, allowing the 3' invading strand to extend heteroduplex DNA faster. Binds ssDNA in the presence of ADP but not other nucleotides, has ATPase activity that is stimulated by ssDNA and various branched DNA structures, but inhibited by SSB. Does not have RecA's homology-searching function.</text>
</comment>
<keyword evidence="8 11" id="KW-0346">Stress response</keyword>
<dbReference type="Pfam" id="PF13541">
    <property type="entry name" value="ChlI"/>
    <property type="match status" value="1"/>
</dbReference>
<dbReference type="RefSeq" id="WP_062486632.1">
    <property type="nucleotide sequence ID" value="NZ_LN885086.1"/>
</dbReference>
<evidence type="ECO:0000256" key="3">
    <source>
        <dbReference type="ARBA" id="ARBA00022763"/>
    </source>
</evidence>
<feature type="domain" description="RecA family profile 1" evidence="14">
    <location>
        <begin position="65"/>
        <end position="214"/>
    </location>
</feature>
<evidence type="ECO:0000256" key="8">
    <source>
        <dbReference type="ARBA" id="ARBA00023016"/>
    </source>
</evidence>
<dbReference type="GO" id="GO:0005524">
    <property type="term" value="F:ATP binding"/>
    <property type="evidence" value="ECO:0007669"/>
    <property type="project" value="UniProtKB-UniRule"/>
</dbReference>
<dbReference type="Gene3D" id="3.40.50.300">
    <property type="entry name" value="P-loop containing nucleotide triphosphate hydrolases"/>
    <property type="match status" value="1"/>
</dbReference>
<evidence type="ECO:0000256" key="4">
    <source>
        <dbReference type="ARBA" id="ARBA00022771"/>
    </source>
</evidence>
<dbReference type="GO" id="GO:0003684">
    <property type="term" value="F:damaged DNA binding"/>
    <property type="evidence" value="ECO:0007669"/>
    <property type="project" value="InterPro"/>
</dbReference>
<gene>
    <name evidence="11 15" type="primary">radA</name>
    <name evidence="15" type="ORF">NITINOP_2802</name>
</gene>
<keyword evidence="9 11" id="KW-0238">DNA-binding</keyword>
<dbReference type="InterPro" id="IPR003593">
    <property type="entry name" value="AAA+_ATPase"/>
</dbReference>
<dbReference type="HAMAP" id="MF_01498">
    <property type="entry name" value="RadA_bact"/>
    <property type="match status" value="1"/>
</dbReference>
<dbReference type="SUPFAM" id="SSF52540">
    <property type="entry name" value="P-loop containing nucleoside triphosphate hydrolases"/>
    <property type="match status" value="1"/>
</dbReference>
<dbReference type="SMART" id="SM00382">
    <property type="entry name" value="AAA"/>
    <property type="match status" value="1"/>
</dbReference>
<organism evidence="15 16">
    <name type="scientific">Candidatus Nitrospira inopinata</name>
    <dbReference type="NCBI Taxonomy" id="1715989"/>
    <lineage>
        <taxon>Bacteria</taxon>
        <taxon>Pseudomonadati</taxon>
        <taxon>Nitrospirota</taxon>
        <taxon>Nitrospiria</taxon>
        <taxon>Nitrospirales</taxon>
        <taxon>Nitrospiraceae</taxon>
        <taxon>Nitrospira</taxon>
    </lineage>
</organism>
<dbReference type="GO" id="GO:0008270">
    <property type="term" value="F:zinc ion binding"/>
    <property type="evidence" value="ECO:0007669"/>
    <property type="project" value="UniProtKB-KW"/>
</dbReference>
<dbReference type="Proteomes" id="UP000066284">
    <property type="component" value="Chromosome 1"/>
</dbReference>
<dbReference type="EMBL" id="LN885086">
    <property type="protein sequence ID" value="CUQ67774.1"/>
    <property type="molecule type" value="Genomic_DNA"/>
</dbReference>
<dbReference type="STRING" id="1715989.NITINOP_2802"/>
<keyword evidence="3 11" id="KW-0227">DNA damage</keyword>
<feature type="region of interest" description="Lon-protease-like" evidence="11">
    <location>
        <begin position="350"/>
        <end position="453"/>
    </location>
</feature>
<dbReference type="FunFam" id="3.40.50.300:FF:000050">
    <property type="entry name" value="DNA repair protein RadA"/>
    <property type="match status" value="1"/>
</dbReference>
<dbReference type="CDD" id="cd01121">
    <property type="entry name" value="RadA_SMS_N"/>
    <property type="match status" value="1"/>
</dbReference>
<dbReference type="GO" id="GO:0000725">
    <property type="term" value="P:recombinational repair"/>
    <property type="evidence" value="ECO:0007669"/>
    <property type="project" value="UniProtKB-UniRule"/>
</dbReference>
<protein>
    <recommendedName>
        <fullName evidence="11 12">DNA repair protein RadA</fullName>
    </recommendedName>
</protein>
<evidence type="ECO:0000256" key="11">
    <source>
        <dbReference type="HAMAP-Rule" id="MF_01498"/>
    </source>
</evidence>
<dbReference type="Pfam" id="PF18073">
    <property type="entry name" value="Zn_ribbon_LapB"/>
    <property type="match status" value="1"/>
</dbReference>
<keyword evidence="2 11" id="KW-0547">Nucleotide-binding</keyword>
<keyword evidence="4 13" id="KW-0863">Zinc-finger</keyword>
<sequence length="453" mass="48797">MKAKTTFSCQSCGHQAPRWLGRCPDCGGWNTMKEERQATPGKGRPMALKTMQTQATPIGEIEVVGEDRRLTHIGEFDRVLGGGVIPGAVILIGGDPGIGKTTLLLQALPRLATAAAPVLYVSGEESPRQIKMRGQRLGVEHPHLLILAETSLEQILKTVQEIQPAAIVVDSIQTVYTEQLTSAPGSISQVQEVAGQLMWFAKRAGVPVFIIGHVTKEGAIAGPRLLEHIVDTVLYFEGDRGHSYRILRAVKNRFGSTNEIGVFEMKDAGLEEVGNPSELFLAERPQRSTGSVVVSSLEGTRPILVELQALVSSTGYAMPKRVANGVDLNRVSLLLAVMEKRLGVHLSGQDVYVNVVGGLRIDEPATDLGIVAAVTSSLREIPVEPGLLILGEVGLGGEVRAISQAELRIREAAKMGFKRCLLPERNLMKLDAIDGMELIGIQDVREALNVVLA</sequence>
<feature type="short sequence motif" description="RadA KNRFG motif" evidence="11">
    <location>
        <begin position="251"/>
        <end position="255"/>
    </location>
</feature>
<keyword evidence="1 11" id="KW-0479">Metal-binding</keyword>
<dbReference type="GO" id="GO:0005829">
    <property type="term" value="C:cytosol"/>
    <property type="evidence" value="ECO:0007669"/>
    <property type="project" value="TreeGrafter"/>
</dbReference>
<keyword evidence="5" id="KW-0378">Hydrolase</keyword>
<keyword evidence="7 11" id="KW-0067">ATP-binding</keyword>
<keyword evidence="10 11" id="KW-0234">DNA repair</keyword>
<keyword evidence="16" id="KW-1185">Reference proteome</keyword>
<dbReference type="InterPro" id="IPR004504">
    <property type="entry name" value="DNA_repair_RadA"/>
</dbReference>
<dbReference type="GO" id="GO:0140664">
    <property type="term" value="F:ATP-dependent DNA damage sensor activity"/>
    <property type="evidence" value="ECO:0007669"/>
    <property type="project" value="InterPro"/>
</dbReference>
<comment type="domain">
    <text evidence="11">The middle region has homology to RecA with ATPase motifs including the RadA KNRFG motif, while the C-terminus is homologous to Lon protease.</text>
</comment>
<evidence type="ECO:0000256" key="5">
    <source>
        <dbReference type="ARBA" id="ARBA00022801"/>
    </source>
</evidence>
<dbReference type="PRINTS" id="PR01874">
    <property type="entry name" value="DNAREPAIRADA"/>
</dbReference>
<evidence type="ECO:0000256" key="9">
    <source>
        <dbReference type="ARBA" id="ARBA00023125"/>
    </source>
</evidence>
<feature type="binding site" evidence="11">
    <location>
        <begin position="94"/>
        <end position="101"/>
    </location>
    <ligand>
        <name>ATP</name>
        <dbReference type="ChEBI" id="CHEBI:30616"/>
    </ligand>
</feature>
<dbReference type="PROSITE" id="PS50162">
    <property type="entry name" value="RECA_2"/>
    <property type="match status" value="1"/>
</dbReference>
<dbReference type="GO" id="GO:0004176">
    <property type="term" value="F:ATP-dependent peptidase activity"/>
    <property type="evidence" value="ECO:0007669"/>
    <property type="project" value="InterPro"/>
</dbReference>
<dbReference type="SUPFAM" id="SSF54211">
    <property type="entry name" value="Ribosomal protein S5 domain 2-like"/>
    <property type="match status" value="1"/>
</dbReference>
<dbReference type="InterPro" id="IPR027417">
    <property type="entry name" value="P-loop_NTPase"/>
</dbReference>
<comment type="similarity">
    <text evidence="11 13">Belongs to the RecA family. RadA subfamily.</text>
</comment>
<comment type="function">
    <text evidence="11">Plays a role in repairing double-strand DNA breaks, probably involving stabilizing or processing branched DNA or blocked replication forks.</text>
</comment>
<reference evidence="16" key="1">
    <citation type="submission" date="2015-09" db="EMBL/GenBank/DDBJ databases">
        <authorList>
            <person name="Daims H."/>
        </authorList>
    </citation>
    <scope>NUCLEOTIDE SEQUENCE [LARGE SCALE GENOMIC DNA]</scope>
</reference>
<accession>A0A0S4KX60</accession>
<evidence type="ECO:0000313" key="15">
    <source>
        <dbReference type="EMBL" id="CUQ67774.1"/>
    </source>
</evidence>
<evidence type="ECO:0000256" key="6">
    <source>
        <dbReference type="ARBA" id="ARBA00022833"/>
    </source>
</evidence>
<evidence type="ECO:0000256" key="10">
    <source>
        <dbReference type="ARBA" id="ARBA00023204"/>
    </source>
</evidence>
<dbReference type="GO" id="GO:0004252">
    <property type="term" value="F:serine-type endopeptidase activity"/>
    <property type="evidence" value="ECO:0007669"/>
    <property type="project" value="InterPro"/>
</dbReference>
<evidence type="ECO:0000256" key="13">
    <source>
        <dbReference type="RuleBase" id="RU003555"/>
    </source>
</evidence>
<dbReference type="InterPro" id="IPR020588">
    <property type="entry name" value="RecA_ATP-bd"/>
</dbReference>
<dbReference type="Pfam" id="PF13481">
    <property type="entry name" value="AAA_25"/>
    <property type="match status" value="1"/>
</dbReference>
<dbReference type="GO" id="GO:0006508">
    <property type="term" value="P:proteolysis"/>
    <property type="evidence" value="ECO:0007669"/>
    <property type="project" value="InterPro"/>
</dbReference>
<evidence type="ECO:0000256" key="7">
    <source>
        <dbReference type="ARBA" id="ARBA00022840"/>
    </source>
</evidence>
<keyword evidence="6 13" id="KW-0862">Zinc</keyword>
<evidence type="ECO:0000256" key="1">
    <source>
        <dbReference type="ARBA" id="ARBA00022723"/>
    </source>
</evidence>
<evidence type="ECO:0000256" key="12">
    <source>
        <dbReference type="NCBIfam" id="TIGR00416"/>
    </source>
</evidence>
<dbReference type="NCBIfam" id="TIGR00416">
    <property type="entry name" value="sms"/>
    <property type="match status" value="1"/>
</dbReference>
<dbReference type="InterPro" id="IPR020568">
    <property type="entry name" value="Ribosomal_Su5_D2-typ_SF"/>
</dbReference>
<dbReference type="InterPro" id="IPR014721">
    <property type="entry name" value="Ribsml_uS5_D2-typ_fold_subgr"/>
</dbReference>
<proteinExistence type="inferred from homology"/>
<dbReference type="InterPro" id="IPR041166">
    <property type="entry name" value="Rubredoxin_2"/>
</dbReference>
<name>A0A0S4KX60_9BACT</name>
<evidence type="ECO:0000256" key="2">
    <source>
        <dbReference type="ARBA" id="ARBA00022741"/>
    </source>
</evidence>
<dbReference type="PANTHER" id="PTHR32472">
    <property type="entry name" value="DNA REPAIR PROTEIN RADA"/>
    <property type="match status" value="1"/>
</dbReference>
<dbReference type="Gene3D" id="3.30.230.10">
    <property type="match status" value="1"/>
</dbReference>
<evidence type="ECO:0000313" key="16">
    <source>
        <dbReference type="Proteomes" id="UP000066284"/>
    </source>
</evidence>